<feature type="domain" description="ADAMTS/ADAMTS-like cysteine-rich" evidence="4">
    <location>
        <begin position="12"/>
        <end position="41"/>
    </location>
</feature>
<evidence type="ECO:0000259" key="4">
    <source>
        <dbReference type="Pfam" id="PF19236"/>
    </source>
</evidence>
<evidence type="ECO:0000256" key="2">
    <source>
        <dbReference type="ARBA" id="ARBA00022525"/>
    </source>
</evidence>
<reference evidence="5 6" key="1">
    <citation type="journal article" date="2023" name="Nucleic Acids Res.">
        <title>The hologenome of Daphnia magna reveals possible DNA methylation and microbiome-mediated evolution of the host genome.</title>
        <authorList>
            <person name="Chaturvedi A."/>
            <person name="Li X."/>
            <person name="Dhandapani V."/>
            <person name="Marshall H."/>
            <person name="Kissane S."/>
            <person name="Cuenca-Cambronero M."/>
            <person name="Asole G."/>
            <person name="Calvet F."/>
            <person name="Ruiz-Romero M."/>
            <person name="Marangio P."/>
            <person name="Guigo R."/>
            <person name="Rago D."/>
            <person name="Mirbahai L."/>
            <person name="Eastwood N."/>
            <person name="Colbourne J.K."/>
            <person name="Zhou J."/>
            <person name="Mallon E."/>
            <person name="Orsini L."/>
        </authorList>
    </citation>
    <scope>NUCLEOTIDE SEQUENCE [LARGE SCALE GENOMIC DNA]</scope>
    <source>
        <strain evidence="5">LRV0_1</strain>
    </source>
</reference>
<dbReference type="InterPro" id="IPR045371">
    <property type="entry name" value="ADAMTS_CR_3"/>
</dbReference>
<evidence type="ECO:0000313" key="5">
    <source>
        <dbReference type="EMBL" id="KAK4021073.1"/>
    </source>
</evidence>
<dbReference type="InterPro" id="IPR050439">
    <property type="entry name" value="ADAMTS_ADAMTS-like"/>
</dbReference>
<evidence type="ECO:0008006" key="7">
    <source>
        <dbReference type="Google" id="ProtNLM"/>
    </source>
</evidence>
<feature type="domain" description="ADAMTS/ADAMTS-like Spacer 1" evidence="3">
    <location>
        <begin position="44"/>
        <end position="82"/>
    </location>
</feature>
<dbReference type="Gene3D" id="2.60.120.830">
    <property type="match status" value="1"/>
</dbReference>
<comment type="subcellular location">
    <subcellularLocation>
        <location evidence="1">Secreted</location>
    </subcellularLocation>
</comment>
<protein>
    <recommendedName>
        <fullName evidence="7">ADAMTS/ADAMTS-like Spacer 1 domain-containing protein</fullName>
    </recommendedName>
</protein>
<dbReference type="EMBL" id="JAOYFB010000036">
    <property type="protein sequence ID" value="KAK4021073.1"/>
    <property type="molecule type" value="Genomic_DNA"/>
</dbReference>
<dbReference type="Pfam" id="PF19236">
    <property type="entry name" value="ADAMTS_CR_3"/>
    <property type="match status" value="1"/>
</dbReference>
<evidence type="ECO:0000313" key="6">
    <source>
        <dbReference type="Proteomes" id="UP001234178"/>
    </source>
</evidence>
<dbReference type="PANTHER" id="PTHR13723:SF305">
    <property type="entry name" value="PROTEIN MADD-4"/>
    <property type="match status" value="1"/>
</dbReference>
<dbReference type="PANTHER" id="PTHR13723">
    <property type="entry name" value="ADAMTS A DISINTEGRIN AND METALLOPROTEASE WITH THROMBOSPONDIN MOTIFS PROTEASE"/>
    <property type="match status" value="1"/>
</dbReference>
<keyword evidence="2" id="KW-0964">Secreted</keyword>
<accession>A0ABR0A7I0</accession>
<sequence>MNILAFHTTTSQTLTIGCDGIVGSEKRPDACGVCGGSNSTCQIVSGIFTEPQLPPGYNLVAQLPKGACHVNITEFKPSRNYLGKSAIIV</sequence>
<evidence type="ECO:0000256" key="1">
    <source>
        <dbReference type="ARBA" id="ARBA00004613"/>
    </source>
</evidence>
<gene>
    <name evidence="5" type="ORF">OUZ56_003004</name>
</gene>
<evidence type="ECO:0000259" key="3">
    <source>
        <dbReference type="Pfam" id="PF05986"/>
    </source>
</evidence>
<dbReference type="InterPro" id="IPR010294">
    <property type="entry name" value="ADAMTS_spacer1"/>
</dbReference>
<dbReference type="Proteomes" id="UP001234178">
    <property type="component" value="Unassembled WGS sequence"/>
</dbReference>
<name>A0ABR0A7I0_9CRUS</name>
<proteinExistence type="predicted"/>
<comment type="caution">
    <text evidence="5">The sequence shown here is derived from an EMBL/GenBank/DDBJ whole genome shotgun (WGS) entry which is preliminary data.</text>
</comment>
<keyword evidence="6" id="KW-1185">Reference proteome</keyword>
<organism evidence="5 6">
    <name type="scientific">Daphnia magna</name>
    <dbReference type="NCBI Taxonomy" id="35525"/>
    <lineage>
        <taxon>Eukaryota</taxon>
        <taxon>Metazoa</taxon>
        <taxon>Ecdysozoa</taxon>
        <taxon>Arthropoda</taxon>
        <taxon>Crustacea</taxon>
        <taxon>Branchiopoda</taxon>
        <taxon>Diplostraca</taxon>
        <taxon>Cladocera</taxon>
        <taxon>Anomopoda</taxon>
        <taxon>Daphniidae</taxon>
        <taxon>Daphnia</taxon>
    </lineage>
</organism>
<dbReference type="Pfam" id="PF05986">
    <property type="entry name" value="ADAMTS_spacer1"/>
    <property type="match status" value="1"/>
</dbReference>